<dbReference type="AlphaFoldDB" id="A0A1M5F294"/>
<evidence type="ECO:0000259" key="3">
    <source>
        <dbReference type="Pfam" id="PF13767"/>
    </source>
</evidence>
<dbReference type="OrthoDB" id="5738830at2"/>
<name>A0A1M5F294_9GAMM</name>
<evidence type="ECO:0000313" key="4">
    <source>
        <dbReference type="EMBL" id="SHF85680.1"/>
    </source>
</evidence>
<dbReference type="Gene3D" id="1.20.120.1190">
    <property type="match status" value="1"/>
</dbReference>
<evidence type="ECO:0000256" key="1">
    <source>
        <dbReference type="SAM" id="Coils"/>
    </source>
</evidence>
<dbReference type="InterPro" id="IPR025433">
    <property type="entry name" value="DUF4168"/>
</dbReference>
<dbReference type="EMBL" id="FQVA01000004">
    <property type="protein sequence ID" value="SHF85680.1"/>
    <property type="molecule type" value="Genomic_DNA"/>
</dbReference>
<feature type="chain" id="PRO_5013313735" description="DUF4168 domain-containing protein" evidence="2">
    <location>
        <begin position="23"/>
        <end position="125"/>
    </location>
</feature>
<keyword evidence="2" id="KW-0732">Signal</keyword>
<dbReference type="Proteomes" id="UP000184170">
    <property type="component" value="Unassembled WGS sequence"/>
</dbReference>
<protein>
    <recommendedName>
        <fullName evidence="3">DUF4168 domain-containing protein</fullName>
    </recommendedName>
</protein>
<sequence>MKTPAICLAVLALLLALPMAQAQNDAAQVTVQTVSYSDPQLQKFAEAYRSIVILSREYAPRLKAAADIQEAEALNREAQGKMIAAIEQAGLSKDEYQQIANSLRSDPALLERVNKLLQQGQVPQQ</sequence>
<gene>
    <name evidence="4" type="ORF">SAMN04487965_2774</name>
</gene>
<dbReference type="Pfam" id="PF13767">
    <property type="entry name" value="DUF4168"/>
    <property type="match status" value="1"/>
</dbReference>
<feature type="coiled-coil region" evidence="1">
    <location>
        <begin position="61"/>
        <end position="88"/>
    </location>
</feature>
<dbReference type="STRING" id="494016.SAMN04487965_2774"/>
<reference evidence="5" key="1">
    <citation type="submission" date="2016-11" db="EMBL/GenBank/DDBJ databases">
        <authorList>
            <person name="Varghese N."/>
            <person name="Submissions S."/>
        </authorList>
    </citation>
    <scope>NUCLEOTIDE SEQUENCE [LARGE SCALE GENOMIC DNA]</scope>
    <source>
        <strain evidence="5">CGMCC 1.7063</strain>
    </source>
</reference>
<proteinExistence type="predicted"/>
<feature type="domain" description="DUF4168" evidence="3">
    <location>
        <begin position="37"/>
        <end position="113"/>
    </location>
</feature>
<evidence type="ECO:0000313" key="5">
    <source>
        <dbReference type="Proteomes" id="UP000184170"/>
    </source>
</evidence>
<evidence type="ECO:0000256" key="2">
    <source>
        <dbReference type="SAM" id="SignalP"/>
    </source>
</evidence>
<keyword evidence="5" id="KW-1185">Reference proteome</keyword>
<feature type="signal peptide" evidence="2">
    <location>
        <begin position="1"/>
        <end position="22"/>
    </location>
</feature>
<organism evidence="4 5">
    <name type="scientific">Microbulbifer donghaiensis</name>
    <dbReference type="NCBI Taxonomy" id="494016"/>
    <lineage>
        <taxon>Bacteria</taxon>
        <taxon>Pseudomonadati</taxon>
        <taxon>Pseudomonadota</taxon>
        <taxon>Gammaproteobacteria</taxon>
        <taxon>Cellvibrionales</taxon>
        <taxon>Microbulbiferaceae</taxon>
        <taxon>Microbulbifer</taxon>
    </lineage>
</organism>
<dbReference type="RefSeq" id="WP_084536066.1">
    <property type="nucleotide sequence ID" value="NZ_FQVA01000004.1"/>
</dbReference>
<keyword evidence="1" id="KW-0175">Coiled coil</keyword>
<accession>A0A1M5F294</accession>